<keyword evidence="2" id="KW-1185">Reference proteome</keyword>
<evidence type="ECO:0000313" key="2">
    <source>
        <dbReference type="Proteomes" id="UP000277766"/>
    </source>
</evidence>
<name>A0A3S0REA0_9DEIO</name>
<evidence type="ECO:0000313" key="1">
    <source>
        <dbReference type="EMBL" id="RTR26259.1"/>
    </source>
</evidence>
<proteinExistence type="predicted"/>
<accession>A0A3S0REA0</accession>
<reference evidence="1 2" key="1">
    <citation type="submission" date="2018-12" db="EMBL/GenBank/DDBJ databases">
        <title>Deinococcus radiophilus ATCC 27603 genome sequencing and assembly.</title>
        <authorList>
            <person name="Maclea K.S."/>
            <person name="Maynard C.R."/>
        </authorList>
    </citation>
    <scope>NUCLEOTIDE SEQUENCE [LARGE SCALE GENOMIC DNA]</scope>
    <source>
        <strain evidence="1 2">ATCC 27603</strain>
    </source>
</reference>
<dbReference type="EMBL" id="RXPE01000017">
    <property type="protein sequence ID" value="RTR26259.1"/>
    <property type="molecule type" value="Genomic_DNA"/>
</dbReference>
<comment type="caution">
    <text evidence="1">The sequence shown here is derived from an EMBL/GenBank/DDBJ whole genome shotgun (WGS) entry which is preliminary data.</text>
</comment>
<dbReference type="AlphaFoldDB" id="A0A3S0REA0"/>
<protein>
    <submittedName>
        <fullName evidence="1">Uncharacterized protein</fullName>
    </submittedName>
</protein>
<dbReference type="Proteomes" id="UP000277766">
    <property type="component" value="Unassembled WGS sequence"/>
</dbReference>
<gene>
    <name evidence="1" type="ORF">EJ104_08690</name>
</gene>
<sequence>MFLKGGGYTVPLRAEVRRALDLKQGGDMVTLSLRSGKAARTVQRMSDPMATG</sequence>
<organism evidence="1 2">
    <name type="scientific">Deinococcus radiophilus</name>
    <dbReference type="NCBI Taxonomy" id="32062"/>
    <lineage>
        <taxon>Bacteria</taxon>
        <taxon>Thermotogati</taxon>
        <taxon>Deinococcota</taxon>
        <taxon>Deinococci</taxon>
        <taxon>Deinococcales</taxon>
        <taxon>Deinococcaceae</taxon>
        <taxon>Deinococcus</taxon>
    </lineage>
</organism>